<feature type="region of interest" description="Disordered" evidence="1">
    <location>
        <begin position="239"/>
        <end position="290"/>
    </location>
</feature>
<proteinExistence type="predicted"/>
<dbReference type="OrthoDB" id="4096181at2759"/>
<dbReference type="PANTHER" id="PTHR42648:SF28">
    <property type="entry name" value="TRANSPOSON-ENCODED PROTEIN WITH RIBONUCLEASE H-LIKE AND RETROVIRUS ZINC FINGER-LIKE DOMAINS"/>
    <property type="match status" value="1"/>
</dbReference>
<accession>A0A371G3A1</accession>
<protein>
    <recommendedName>
        <fullName evidence="2">Integrase catalytic domain-containing protein</fullName>
    </recommendedName>
</protein>
<evidence type="ECO:0000256" key="1">
    <source>
        <dbReference type="SAM" id="MobiDB-lite"/>
    </source>
</evidence>
<dbReference type="AlphaFoldDB" id="A0A371G3A1"/>
<name>A0A371G3A1_MUCPR</name>
<dbReference type="GO" id="GO:0015074">
    <property type="term" value="P:DNA integration"/>
    <property type="evidence" value="ECO:0007669"/>
    <property type="project" value="InterPro"/>
</dbReference>
<feature type="non-terminal residue" evidence="3">
    <location>
        <position position="1"/>
    </location>
</feature>
<dbReference type="GO" id="GO:0003676">
    <property type="term" value="F:nucleic acid binding"/>
    <property type="evidence" value="ECO:0007669"/>
    <property type="project" value="InterPro"/>
</dbReference>
<dbReference type="Proteomes" id="UP000257109">
    <property type="component" value="Unassembled WGS sequence"/>
</dbReference>
<feature type="domain" description="Integrase catalytic" evidence="2">
    <location>
        <begin position="1"/>
        <end position="150"/>
    </location>
</feature>
<dbReference type="InterPro" id="IPR012337">
    <property type="entry name" value="RNaseH-like_sf"/>
</dbReference>
<organism evidence="3 4">
    <name type="scientific">Mucuna pruriens</name>
    <name type="common">Velvet bean</name>
    <name type="synonym">Dolichos pruriens</name>
    <dbReference type="NCBI Taxonomy" id="157652"/>
    <lineage>
        <taxon>Eukaryota</taxon>
        <taxon>Viridiplantae</taxon>
        <taxon>Streptophyta</taxon>
        <taxon>Embryophyta</taxon>
        <taxon>Tracheophyta</taxon>
        <taxon>Spermatophyta</taxon>
        <taxon>Magnoliopsida</taxon>
        <taxon>eudicotyledons</taxon>
        <taxon>Gunneridae</taxon>
        <taxon>Pentapetalae</taxon>
        <taxon>rosids</taxon>
        <taxon>fabids</taxon>
        <taxon>Fabales</taxon>
        <taxon>Fabaceae</taxon>
        <taxon>Papilionoideae</taxon>
        <taxon>50 kb inversion clade</taxon>
        <taxon>NPAAA clade</taxon>
        <taxon>indigoferoid/millettioid clade</taxon>
        <taxon>Phaseoleae</taxon>
        <taxon>Mucuna</taxon>
    </lineage>
</organism>
<keyword evidence="4" id="KW-1185">Reference proteome</keyword>
<comment type="caution">
    <text evidence="3">The sequence shown here is derived from an EMBL/GenBank/DDBJ whole genome shotgun (WGS) entry which is preliminary data.</text>
</comment>
<dbReference type="Gene3D" id="3.30.420.10">
    <property type="entry name" value="Ribonuclease H-like superfamily/Ribonuclease H"/>
    <property type="match status" value="1"/>
</dbReference>
<dbReference type="PANTHER" id="PTHR42648">
    <property type="entry name" value="TRANSPOSASE, PUTATIVE-RELATED"/>
    <property type="match status" value="1"/>
</dbReference>
<sequence length="290" mass="33236">MYNRLLTEINNFCSMVYSSSTPKILNAISAANLHGRFADEMGAICVLHVMFYNIESLGADNLEADVSNMIKSDVHGIIHEKTPHKTLQLNGLVERMNRTLIERVRCMLSEAKLPKHLWGEALYTVVHVINLSPVVALNIEVPKKIWFGKYVKLYDPVEKKLVKRCDVQFMKDQTIEDIDKVKKTTPEKDNSLFKIDPVHMPVHDLDTIENNVQNGEQHDYVGNQQFRDVFDVPLDDDVKEEQDMSQDENSGDAPKPPLVLLRKSNRQRQPTIRYPSDEYVTLTDGEEPEC</sequence>
<dbReference type="EMBL" id="QJKJ01006888">
    <property type="protein sequence ID" value="RDX85022.1"/>
    <property type="molecule type" value="Genomic_DNA"/>
</dbReference>
<evidence type="ECO:0000313" key="4">
    <source>
        <dbReference type="Proteomes" id="UP000257109"/>
    </source>
</evidence>
<dbReference type="InterPro" id="IPR001584">
    <property type="entry name" value="Integrase_cat-core"/>
</dbReference>
<gene>
    <name evidence="3" type="ORF">CR513_33841</name>
</gene>
<dbReference type="PROSITE" id="PS50994">
    <property type="entry name" value="INTEGRASE"/>
    <property type="match status" value="1"/>
</dbReference>
<dbReference type="InterPro" id="IPR039537">
    <property type="entry name" value="Retrotran_Ty1/copia-like"/>
</dbReference>
<evidence type="ECO:0000313" key="3">
    <source>
        <dbReference type="EMBL" id="RDX85022.1"/>
    </source>
</evidence>
<dbReference type="SUPFAM" id="SSF53098">
    <property type="entry name" value="Ribonuclease H-like"/>
    <property type="match status" value="1"/>
</dbReference>
<dbReference type="InterPro" id="IPR036397">
    <property type="entry name" value="RNaseH_sf"/>
</dbReference>
<evidence type="ECO:0000259" key="2">
    <source>
        <dbReference type="PROSITE" id="PS50994"/>
    </source>
</evidence>
<reference evidence="3" key="1">
    <citation type="submission" date="2018-05" db="EMBL/GenBank/DDBJ databases">
        <title>Draft genome of Mucuna pruriens seed.</title>
        <authorList>
            <person name="Nnadi N.E."/>
            <person name="Vos R."/>
            <person name="Hasami M.H."/>
            <person name="Devisetty U.K."/>
            <person name="Aguiy J.C."/>
        </authorList>
    </citation>
    <scope>NUCLEOTIDE SEQUENCE [LARGE SCALE GENOMIC DNA]</scope>
    <source>
        <strain evidence="3">JCA_2017</strain>
    </source>
</reference>
<feature type="compositionally biased region" description="Acidic residues" evidence="1">
    <location>
        <begin position="239"/>
        <end position="250"/>
    </location>
</feature>